<gene>
    <name evidence="2" type="ORF">BC659_1879</name>
</gene>
<evidence type="ECO:0000313" key="3">
    <source>
        <dbReference type="Proteomes" id="UP000295741"/>
    </source>
</evidence>
<organism evidence="2 3">
    <name type="scientific">Sediminibacterium goheungense</name>
    <dbReference type="NCBI Taxonomy" id="1086393"/>
    <lineage>
        <taxon>Bacteria</taxon>
        <taxon>Pseudomonadati</taxon>
        <taxon>Bacteroidota</taxon>
        <taxon>Chitinophagia</taxon>
        <taxon>Chitinophagales</taxon>
        <taxon>Chitinophagaceae</taxon>
        <taxon>Sediminibacterium</taxon>
    </lineage>
</organism>
<feature type="transmembrane region" description="Helical" evidence="1">
    <location>
        <begin position="365"/>
        <end position="382"/>
    </location>
</feature>
<reference evidence="2 3" key="1">
    <citation type="submission" date="2019-03" db="EMBL/GenBank/DDBJ databases">
        <title>Genomic Encyclopedia of Archaeal and Bacterial Type Strains, Phase II (KMG-II): from individual species to whole genera.</title>
        <authorList>
            <person name="Goeker M."/>
        </authorList>
    </citation>
    <scope>NUCLEOTIDE SEQUENCE [LARGE SCALE GENOMIC DNA]</scope>
    <source>
        <strain evidence="2 3">DSM 28323</strain>
    </source>
</reference>
<comment type="caution">
    <text evidence="2">The sequence shown here is derived from an EMBL/GenBank/DDBJ whole genome shotgun (WGS) entry which is preliminary data.</text>
</comment>
<keyword evidence="3" id="KW-1185">Reference proteome</keyword>
<feature type="transmembrane region" description="Helical" evidence="1">
    <location>
        <begin position="331"/>
        <end position="353"/>
    </location>
</feature>
<dbReference type="RefSeq" id="WP_133474417.1">
    <property type="nucleotide sequence ID" value="NZ_SNWP01000011.1"/>
</dbReference>
<feature type="transmembrane region" description="Helical" evidence="1">
    <location>
        <begin position="388"/>
        <end position="406"/>
    </location>
</feature>
<proteinExistence type="predicted"/>
<evidence type="ECO:0008006" key="4">
    <source>
        <dbReference type="Google" id="ProtNLM"/>
    </source>
</evidence>
<name>A0A4R6IVD3_9BACT</name>
<feature type="transmembrane region" description="Helical" evidence="1">
    <location>
        <begin position="70"/>
        <end position="90"/>
    </location>
</feature>
<feature type="transmembrane region" description="Helical" evidence="1">
    <location>
        <begin position="217"/>
        <end position="246"/>
    </location>
</feature>
<feature type="transmembrane region" description="Helical" evidence="1">
    <location>
        <begin position="156"/>
        <end position="173"/>
    </location>
</feature>
<feature type="transmembrane region" description="Helical" evidence="1">
    <location>
        <begin position="180"/>
        <end position="197"/>
    </location>
</feature>
<dbReference type="EMBL" id="SNWP01000011">
    <property type="protein sequence ID" value="TDO26572.1"/>
    <property type="molecule type" value="Genomic_DNA"/>
</dbReference>
<keyword evidence="1" id="KW-0812">Transmembrane</keyword>
<accession>A0A4R6IVD3</accession>
<evidence type="ECO:0000256" key="1">
    <source>
        <dbReference type="SAM" id="Phobius"/>
    </source>
</evidence>
<keyword evidence="1" id="KW-1133">Transmembrane helix</keyword>
<protein>
    <recommendedName>
        <fullName evidence="4">Dolichyl-phosphate-mannose-protein mannosyltransferase</fullName>
    </recommendedName>
</protein>
<feature type="transmembrane region" description="Helical" evidence="1">
    <location>
        <begin position="28"/>
        <end position="49"/>
    </location>
</feature>
<dbReference type="Proteomes" id="UP000295741">
    <property type="component" value="Unassembled WGS sequence"/>
</dbReference>
<dbReference type="AlphaFoldDB" id="A0A4R6IVD3"/>
<dbReference type="OrthoDB" id="870852at2"/>
<feature type="transmembrane region" description="Helical" evidence="1">
    <location>
        <begin position="267"/>
        <end position="288"/>
    </location>
</feature>
<evidence type="ECO:0000313" key="2">
    <source>
        <dbReference type="EMBL" id="TDO26572.1"/>
    </source>
</evidence>
<sequence>MRAARNLLFVFLVLETFCVTYALKFPALVSLATILYTMSGFAIAILLLYMPERKINLKYIPDAKTPVWMYQLFLLLFLGIFILSCTQQWIQQSPLTYRDADMIPIMQVMAERFLAGNWSGVYDPVQEIWNGIQPIYLPAMWMPFLVTVKSELDPRWVTSFAVFLSFTMFIALWRIHWQKMSAILLLGIAGMLCYWLYTDHTHNFIRLSEEGIVVFYYSLLVLAILSENFLLMGIAAALCALSRYTIAGWLPAMMLYLLLIRKQKRDTLRFVCSFASVVVLLVLLPFGVKPLQIAFEQPGQYIQHAVRIWNESPQYFTQSMGLAKFFGPDHIVLQHTILLYASFLLPLLCVLGIRYLPKQCTYNNNIALALLKLTLVIVYSLIDVPYQYLFYTSSFVSLLAVVWVTGKGKASNEN</sequence>
<keyword evidence="1" id="KW-0472">Membrane</keyword>